<evidence type="ECO:0000313" key="1">
    <source>
        <dbReference type="EMBL" id="JAE27632.1"/>
    </source>
</evidence>
<sequence>MLRVRTRAGAGDGHRECNARVRDNVKGPYIIRISFVLH</sequence>
<dbReference type="AlphaFoldDB" id="A0A0A9GSV4"/>
<protein>
    <submittedName>
        <fullName evidence="1">Uncharacterized protein</fullName>
    </submittedName>
</protein>
<accession>A0A0A9GSV4</accession>
<dbReference type="EMBL" id="GBRH01170264">
    <property type="protein sequence ID" value="JAE27632.1"/>
    <property type="molecule type" value="Transcribed_RNA"/>
</dbReference>
<proteinExistence type="predicted"/>
<reference evidence="1" key="1">
    <citation type="submission" date="2014-09" db="EMBL/GenBank/DDBJ databases">
        <authorList>
            <person name="Magalhaes I.L.F."/>
            <person name="Oliveira U."/>
            <person name="Santos F.R."/>
            <person name="Vidigal T.H.D.A."/>
            <person name="Brescovit A.D."/>
            <person name="Santos A.J."/>
        </authorList>
    </citation>
    <scope>NUCLEOTIDE SEQUENCE</scope>
    <source>
        <tissue evidence="1">Shoot tissue taken approximately 20 cm above the soil surface</tissue>
    </source>
</reference>
<organism evidence="1">
    <name type="scientific">Arundo donax</name>
    <name type="common">Giant reed</name>
    <name type="synonym">Donax arundinaceus</name>
    <dbReference type="NCBI Taxonomy" id="35708"/>
    <lineage>
        <taxon>Eukaryota</taxon>
        <taxon>Viridiplantae</taxon>
        <taxon>Streptophyta</taxon>
        <taxon>Embryophyta</taxon>
        <taxon>Tracheophyta</taxon>
        <taxon>Spermatophyta</taxon>
        <taxon>Magnoliopsida</taxon>
        <taxon>Liliopsida</taxon>
        <taxon>Poales</taxon>
        <taxon>Poaceae</taxon>
        <taxon>PACMAD clade</taxon>
        <taxon>Arundinoideae</taxon>
        <taxon>Arundineae</taxon>
        <taxon>Arundo</taxon>
    </lineage>
</organism>
<reference evidence="1" key="2">
    <citation type="journal article" date="2015" name="Data Brief">
        <title>Shoot transcriptome of the giant reed, Arundo donax.</title>
        <authorList>
            <person name="Barrero R.A."/>
            <person name="Guerrero F.D."/>
            <person name="Moolhuijzen P."/>
            <person name="Goolsby J.A."/>
            <person name="Tidwell J."/>
            <person name="Bellgard S.E."/>
            <person name="Bellgard M.I."/>
        </authorList>
    </citation>
    <scope>NUCLEOTIDE SEQUENCE</scope>
    <source>
        <tissue evidence="1">Shoot tissue taken approximately 20 cm above the soil surface</tissue>
    </source>
</reference>
<name>A0A0A9GSV4_ARUDO</name>